<organism evidence="1 2">
    <name type="scientific">Paraglaciecola aquimarina</name>
    <dbReference type="NCBI Taxonomy" id="1235557"/>
    <lineage>
        <taxon>Bacteria</taxon>
        <taxon>Pseudomonadati</taxon>
        <taxon>Pseudomonadota</taxon>
        <taxon>Gammaproteobacteria</taxon>
        <taxon>Alteromonadales</taxon>
        <taxon>Alteromonadaceae</taxon>
        <taxon>Paraglaciecola</taxon>
    </lineage>
</organism>
<dbReference type="InterPro" id="IPR011042">
    <property type="entry name" value="6-blade_b-propeller_TolB-like"/>
</dbReference>
<accession>A0ABU3SUP8</accession>
<dbReference type="RefSeq" id="WP_316025371.1">
    <property type="nucleotide sequence ID" value="NZ_JAWDIO010000002.1"/>
</dbReference>
<dbReference type="InterPro" id="IPR050952">
    <property type="entry name" value="TRIM-NHL_E3_ligases"/>
</dbReference>
<dbReference type="EMBL" id="JAWDIO010000002">
    <property type="protein sequence ID" value="MDU0353720.1"/>
    <property type="molecule type" value="Genomic_DNA"/>
</dbReference>
<name>A0ABU3SUP8_9ALTE</name>
<evidence type="ECO:0000313" key="1">
    <source>
        <dbReference type="EMBL" id="MDU0353720.1"/>
    </source>
</evidence>
<dbReference type="SUPFAM" id="SSF101898">
    <property type="entry name" value="NHL repeat"/>
    <property type="match status" value="1"/>
</dbReference>
<dbReference type="Gene3D" id="2.120.10.30">
    <property type="entry name" value="TolB, C-terminal domain"/>
    <property type="match status" value="1"/>
</dbReference>
<dbReference type="PANTHER" id="PTHR24104:SF25">
    <property type="entry name" value="PROTEIN LIN-41"/>
    <property type="match status" value="1"/>
</dbReference>
<evidence type="ECO:0000313" key="2">
    <source>
        <dbReference type="Proteomes" id="UP001247805"/>
    </source>
</evidence>
<evidence type="ECO:0008006" key="3">
    <source>
        <dbReference type="Google" id="ProtNLM"/>
    </source>
</evidence>
<comment type="caution">
    <text evidence="1">The sequence shown here is derived from an EMBL/GenBank/DDBJ whole genome shotgun (WGS) entry which is preliminary data.</text>
</comment>
<proteinExistence type="predicted"/>
<sequence length="339" mass="37856">MDLKTLATKVTFTAACWFSLTCSQSFSHDYQVHENWLKPPIGLAHIGDSHGEIAVAKNGEVYVSVMGIKGGIQIFNADGQYLRNVPKAPKDIHGFEIHQDPSGEEFIYGAEMSGKRIFKLTLSGERVLDIDALAAIPKKYHREPVPLKNGWVPPPLRLTAVTVVDNGDMYVVDGYGLDYIHQFSAKGEYITTFGGQGAPWNFKNCHKISIDPRFTPKRILCNDRANMRLVHMKLSGEVIGTYAKDLRRPSAVDFYGDLVAVAEISGRVTLLNKVGRVVKHLGTNEVKTETDKNKTPPEKWREGVFTSPHGISFDANGNLYVTEYNKWGRVLRFDAVTHH</sequence>
<gene>
    <name evidence="1" type="ORF">RS130_07105</name>
</gene>
<reference evidence="1 2" key="1">
    <citation type="submission" date="2023-10" db="EMBL/GenBank/DDBJ databases">
        <title>Glaciecola aquimarina strain GGW-M5 nov., isolated from a coastal seawater.</title>
        <authorList>
            <person name="Bayburt H."/>
            <person name="Kim J.M."/>
            <person name="Choi B.J."/>
            <person name="Jeon C.O."/>
        </authorList>
    </citation>
    <scope>NUCLEOTIDE SEQUENCE [LARGE SCALE GENOMIC DNA]</scope>
    <source>
        <strain evidence="1 2">KCTC 32108</strain>
    </source>
</reference>
<keyword evidence="2" id="KW-1185">Reference proteome</keyword>
<dbReference type="Proteomes" id="UP001247805">
    <property type="component" value="Unassembled WGS sequence"/>
</dbReference>
<dbReference type="PANTHER" id="PTHR24104">
    <property type="entry name" value="E3 UBIQUITIN-PROTEIN LIGASE NHLRC1-RELATED"/>
    <property type="match status" value="1"/>
</dbReference>
<protein>
    <recommendedName>
        <fullName evidence="3">6-bladed beta-propeller</fullName>
    </recommendedName>
</protein>